<dbReference type="Proteomes" id="UP001240250">
    <property type="component" value="Unassembled WGS sequence"/>
</dbReference>
<comment type="caution">
    <text evidence="7">The sequence shown here is derived from an EMBL/GenBank/DDBJ whole genome shotgun (WGS) entry which is preliminary data.</text>
</comment>
<evidence type="ECO:0000256" key="1">
    <source>
        <dbReference type="ARBA" id="ARBA00022630"/>
    </source>
</evidence>
<dbReference type="Gene3D" id="3.20.20.30">
    <property type="entry name" value="Luciferase-like domain"/>
    <property type="match status" value="1"/>
</dbReference>
<evidence type="ECO:0000259" key="6">
    <source>
        <dbReference type="Pfam" id="PF00296"/>
    </source>
</evidence>
<dbReference type="PANTHER" id="PTHR42847">
    <property type="entry name" value="ALKANESULFONATE MONOOXYGENASE"/>
    <property type="match status" value="1"/>
</dbReference>
<feature type="domain" description="Luciferase-like" evidence="6">
    <location>
        <begin position="44"/>
        <end position="358"/>
    </location>
</feature>
<evidence type="ECO:0000256" key="3">
    <source>
        <dbReference type="ARBA" id="ARBA00023002"/>
    </source>
</evidence>
<dbReference type="EC" id="1.14.14.5" evidence="7"/>
<dbReference type="InterPro" id="IPR050172">
    <property type="entry name" value="SsuD_RutA_monooxygenase"/>
</dbReference>
<reference evidence="7 8" key="1">
    <citation type="submission" date="2023-07" db="EMBL/GenBank/DDBJ databases">
        <title>Sequencing the genomes of 1000 actinobacteria strains.</title>
        <authorList>
            <person name="Klenk H.-P."/>
        </authorList>
    </citation>
    <scope>NUCLEOTIDE SEQUENCE [LARGE SCALE GENOMIC DNA]</scope>
    <source>
        <strain evidence="7 8">DSM 14785</strain>
    </source>
</reference>
<name>A0ABU0GMP1_9CELL</name>
<feature type="region of interest" description="Disordered" evidence="5">
    <location>
        <begin position="1"/>
        <end position="30"/>
    </location>
</feature>
<keyword evidence="4 7" id="KW-0503">Monooxygenase</keyword>
<dbReference type="Pfam" id="PF00296">
    <property type="entry name" value="Bac_luciferase"/>
    <property type="match status" value="1"/>
</dbReference>
<keyword evidence="8" id="KW-1185">Reference proteome</keyword>
<dbReference type="InterPro" id="IPR011251">
    <property type="entry name" value="Luciferase-like_dom"/>
</dbReference>
<dbReference type="GO" id="GO:0008726">
    <property type="term" value="F:alkanesulfonate monooxygenase activity"/>
    <property type="evidence" value="ECO:0007669"/>
    <property type="project" value="UniProtKB-EC"/>
</dbReference>
<evidence type="ECO:0000313" key="7">
    <source>
        <dbReference type="EMBL" id="MDQ0425976.1"/>
    </source>
</evidence>
<feature type="compositionally biased region" description="Basic and acidic residues" evidence="5">
    <location>
        <begin position="1"/>
        <end position="22"/>
    </location>
</feature>
<sequence length="397" mass="42818">MERGRIALSAREVDPVRPDPTRPQESTGPVEFLGIAAPSDASETSARTTSGPLDLAYLERLVRAHADHGWTRVLFAYGSSGADPAALAAYVAARVPDVELLLAHRPNVSAPTYAAKTFATLDQVSGGRLSVHFITGGNDHEQRREGDTLTKDERYDRTGEYIRVVKQAWASETPFDHHGTHYDLEDFVLDVKPFGGRTPTISFGGSSDAAYRVGAAEADVFAVWGEPRARTREQIERVHAEATAAGRATPPRIHAAFRPIVAPTEALAWEKAHRVLDRIEARKAALGGALSRRHPIDAPENAGSQRLLQIAAEGDRHDEVLWTATARATGGAGNSNALVGTPEQVAQALLAYYDLGVRVISARGYDLLDDAVDFGRYVIPLVREGVAERDAAAARVA</sequence>
<proteinExistence type="predicted"/>
<keyword evidence="2" id="KW-0288">FMN</keyword>
<dbReference type="SUPFAM" id="SSF51679">
    <property type="entry name" value="Bacterial luciferase-like"/>
    <property type="match status" value="1"/>
</dbReference>
<gene>
    <name evidence="7" type="ORF">JO380_002357</name>
</gene>
<organism evidence="7 8">
    <name type="scientific">Cellulomonas iranensis</name>
    <dbReference type="NCBI Taxonomy" id="76862"/>
    <lineage>
        <taxon>Bacteria</taxon>
        <taxon>Bacillati</taxon>
        <taxon>Actinomycetota</taxon>
        <taxon>Actinomycetes</taxon>
        <taxon>Micrococcales</taxon>
        <taxon>Cellulomonadaceae</taxon>
        <taxon>Cellulomonas</taxon>
    </lineage>
</organism>
<evidence type="ECO:0000256" key="4">
    <source>
        <dbReference type="ARBA" id="ARBA00023033"/>
    </source>
</evidence>
<keyword evidence="1" id="KW-0285">Flavoprotein</keyword>
<protein>
    <submittedName>
        <fullName evidence="7">Alkanesulfonate monooxygenase</fullName>
        <ecNumber evidence="7">1.14.14.5</ecNumber>
    </submittedName>
</protein>
<evidence type="ECO:0000256" key="2">
    <source>
        <dbReference type="ARBA" id="ARBA00022643"/>
    </source>
</evidence>
<keyword evidence="3 7" id="KW-0560">Oxidoreductase</keyword>
<dbReference type="EMBL" id="JAUSVM010000001">
    <property type="protein sequence ID" value="MDQ0425976.1"/>
    <property type="molecule type" value="Genomic_DNA"/>
</dbReference>
<dbReference type="InterPro" id="IPR036661">
    <property type="entry name" value="Luciferase-like_sf"/>
</dbReference>
<evidence type="ECO:0000313" key="8">
    <source>
        <dbReference type="Proteomes" id="UP001240250"/>
    </source>
</evidence>
<dbReference type="PANTHER" id="PTHR42847:SF4">
    <property type="entry name" value="ALKANESULFONATE MONOOXYGENASE-RELATED"/>
    <property type="match status" value="1"/>
</dbReference>
<accession>A0ABU0GMP1</accession>
<dbReference type="RefSeq" id="WP_233421268.1">
    <property type="nucleotide sequence ID" value="NZ_JAUSVM010000001.1"/>
</dbReference>
<dbReference type="CDD" id="cd01094">
    <property type="entry name" value="Alkanesulfonate_monoxygenase"/>
    <property type="match status" value="1"/>
</dbReference>
<evidence type="ECO:0000256" key="5">
    <source>
        <dbReference type="SAM" id="MobiDB-lite"/>
    </source>
</evidence>